<sequence>LKVVEQSQTVQEQKLKLNQLVDGKAKVEQKLSTLSSDLQDQEKKTREAQEQLNIFRESLVQLSERQKELEDFRSKVSKTLGLNSTSLSLSNYEIIKLLQELPHNPHHHHFCHHHDAIPWHCSTHHSLPPLPDYPESCCTLDAPGSGSPFSDI</sequence>
<evidence type="ECO:0000256" key="1">
    <source>
        <dbReference type="SAM" id="Coils"/>
    </source>
</evidence>
<gene>
    <name evidence="2" type="ORF">ILYODFUR_028516</name>
</gene>
<keyword evidence="3" id="KW-1185">Reference proteome</keyword>
<dbReference type="InterPro" id="IPR039139">
    <property type="entry name" value="CCDC170-like"/>
</dbReference>
<dbReference type="PANTHER" id="PTHR18863:SF4">
    <property type="entry name" value="COILED-COIL DOMAIN-CONTAINING PROTEIN 170"/>
    <property type="match status" value="1"/>
</dbReference>
<feature type="non-terminal residue" evidence="2">
    <location>
        <position position="1"/>
    </location>
</feature>
<accession>A0ABV0VHY4</accession>
<keyword evidence="1" id="KW-0175">Coiled coil</keyword>
<evidence type="ECO:0000313" key="2">
    <source>
        <dbReference type="EMBL" id="MEQ2256863.1"/>
    </source>
</evidence>
<evidence type="ECO:0000313" key="3">
    <source>
        <dbReference type="Proteomes" id="UP001482620"/>
    </source>
</evidence>
<dbReference type="PANTHER" id="PTHR18863">
    <property type="entry name" value="TSEC-2-RELATED"/>
    <property type="match status" value="1"/>
</dbReference>
<protein>
    <submittedName>
        <fullName evidence="2">Uncharacterized protein</fullName>
    </submittedName>
</protein>
<comment type="caution">
    <text evidence="2">The sequence shown here is derived from an EMBL/GenBank/DDBJ whole genome shotgun (WGS) entry which is preliminary data.</text>
</comment>
<dbReference type="EMBL" id="JAHRIQ010108174">
    <property type="protein sequence ID" value="MEQ2256863.1"/>
    <property type="molecule type" value="Genomic_DNA"/>
</dbReference>
<feature type="coiled-coil region" evidence="1">
    <location>
        <begin position="24"/>
        <end position="65"/>
    </location>
</feature>
<dbReference type="Proteomes" id="UP001482620">
    <property type="component" value="Unassembled WGS sequence"/>
</dbReference>
<reference evidence="2 3" key="1">
    <citation type="submission" date="2021-06" db="EMBL/GenBank/DDBJ databases">
        <authorList>
            <person name="Palmer J.M."/>
        </authorList>
    </citation>
    <scope>NUCLEOTIDE SEQUENCE [LARGE SCALE GENOMIC DNA]</scope>
    <source>
        <strain evidence="3">if_2019</strain>
        <tissue evidence="2">Muscle</tissue>
    </source>
</reference>
<organism evidence="2 3">
    <name type="scientific">Ilyodon furcidens</name>
    <name type="common">goldbreast splitfin</name>
    <dbReference type="NCBI Taxonomy" id="33524"/>
    <lineage>
        <taxon>Eukaryota</taxon>
        <taxon>Metazoa</taxon>
        <taxon>Chordata</taxon>
        <taxon>Craniata</taxon>
        <taxon>Vertebrata</taxon>
        <taxon>Euteleostomi</taxon>
        <taxon>Actinopterygii</taxon>
        <taxon>Neopterygii</taxon>
        <taxon>Teleostei</taxon>
        <taxon>Neoteleostei</taxon>
        <taxon>Acanthomorphata</taxon>
        <taxon>Ovalentaria</taxon>
        <taxon>Atherinomorphae</taxon>
        <taxon>Cyprinodontiformes</taxon>
        <taxon>Goodeidae</taxon>
        <taxon>Ilyodon</taxon>
    </lineage>
</organism>
<name>A0ABV0VHY4_9TELE</name>
<proteinExistence type="predicted"/>